<proteinExistence type="predicted"/>
<accession>A0A226DAC3</accession>
<protein>
    <submittedName>
        <fullName evidence="1">V(D)J recombination activating protein 1</fullName>
    </submittedName>
</protein>
<organism evidence="1 2">
    <name type="scientific">Folsomia candida</name>
    <name type="common">Springtail</name>
    <dbReference type="NCBI Taxonomy" id="158441"/>
    <lineage>
        <taxon>Eukaryota</taxon>
        <taxon>Metazoa</taxon>
        <taxon>Ecdysozoa</taxon>
        <taxon>Arthropoda</taxon>
        <taxon>Hexapoda</taxon>
        <taxon>Collembola</taxon>
        <taxon>Entomobryomorpha</taxon>
        <taxon>Isotomoidea</taxon>
        <taxon>Isotomidae</taxon>
        <taxon>Proisotominae</taxon>
        <taxon>Folsomia</taxon>
    </lineage>
</organism>
<evidence type="ECO:0000313" key="1">
    <source>
        <dbReference type="EMBL" id="OXA42090.1"/>
    </source>
</evidence>
<dbReference type="OMA" id="WIRFLEC"/>
<reference evidence="1 2" key="1">
    <citation type="submission" date="2015-12" db="EMBL/GenBank/DDBJ databases">
        <title>The genome of Folsomia candida.</title>
        <authorList>
            <person name="Faddeeva A."/>
            <person name="Derks M.F."/>
            <person name="Anvar Y."/>
            <person name="Smit S."/>
            <person name="Van Straalen N."/>
            <person name="Roelofs D."/>
        </authorList>
    </citation>
    <scope>NUCLEOTIDE SEQUENCE [LARGE SCALE GENOMIC DNA]</scope>
    <source>
        <strain evidence="1 2">VU population</strain>
        <tissue evidence="1">Whole body</tissue>
    </source>
</reference>
<gene>
    <name evidence="1" type="ORF">Fcan01_23293</name>
</gene>
<dbReference type="Proteomes" id="UP000198287">
    <property type="component" value="Unassembled WGS sequence"/>
</dbReference>
<keyword evidence="2" id="KW-1185">Reference proteome</keyword>
<comment type="caution">
    <text evidence="1">The sequence shown here is derived from an EMBL/GenBank/DDBJ whole genome shotgun (WGS) entry which is preliminary data.</text>
</comment>
<dbReference type="AlphaFoldDB" id="A0A226DAC3"/>
<evidence type="ECO:0000313" key="2">
    <source>
        <dbReference type="Proteomes" id="UP000198287"/>
    </source>
</evidence>
<name>A0A226DAC3_FOLCA</name>
<dbReference type="EMBL" id="LNIX01000027">
    <property type="protein sequence ID" value="OXA42090.1"/>
    <property type="molecule type" value="Genomic_DNA"/>
</dbReference>
<sequence length="739" mass="84415">MNREAFIQIQQQNTHIFNTGVKGRRAQSCDDSLREDREDAPDLVVDSAIKMNETTLDMEENSALTQPFVGMEIDPVLDDTDGKKLSNRRLVEIFMLPKLKKNDSAEKEKQCIALLKPLLIDLSSEDASALLQKNRRLKNTFSTKWESSSRTMSKFEAKEKDWLALEFELNPNWLIPKTRSTRPVGRPTLTWDESSGSSKRRKVQEVIEATKDEPLEKIVKAAQLSAKREGESDISFILSQALSSPRSRSQIVSKIKDKTAITSYTPEEALALIIDNDMSVATYNNIREGAKTRGCNLYPPYYLVAKAKDKCRPTVKATATDTSVQISLQNLVNHTTSRVVELQEDVFSRYSDIFRSKELDLTMIYSWGFDGRTGQSQYKQTSNIEGFDDSSLFATTIIPLQLRSNESNGTVLWKNRTPQSVRYCRPLRLIFAKESKESILREKAAVDQTPSKFNQLSLPFQPIDGRLKFGISPLHAWIRALEFCLHLGYRNCDGLRCWRVEGPNKKSILEARKRDIQQKLIVELGLRVDFPRAGGSGTSNDGNTARRAFSNQETFARILDLEIWLIHDLHVILCAISTELPINPEKFGSYCRQLAQKYVKEHKWYYMPVSIHKLLIHGEQIIKESTLPLGMLSEQAGESRNRLYKFYREYHSRKINRTANLLDVFNRCIDSSDPLISNYSLNKRLKESKRLSFPSQVIEMIEVVDSESISQSQGFDILVKKSIEFPGLEEIELANELLE</sequence>